<dbReference type="Proteomes" id="UP000230638">
    <property type="component" value="Unassembled WGS sequence"/>
</dbReference>
<dbReference type="InterPro" id="IPR011991">
    <property type="entry name" value="ArsR-like_HTH"/>
</dbReference>
<gene>
    <name evidence="5" type="ORF">COW88_00710</name>
</gene>
<dbReference type="InterPro" id="IPR001845">
    <property type="entry name" value="HTH_ArsR_DNA-bd_dom"/>
</dbReference>
<dbReference type="InterPro" id="IPR036388">
    <property type="entry name" value="WH-like_DNA-bd_sf"/>
</dbReference>
<dbReference type="Gene3D" id="1.10.10.10">
    <property type="entry name" value="Winged helix-like DNA-binding domain superfamily/Winged helix DNA-binding domain"/>
    <property type="match status" value="1"/>
</dbReference>
<feature type="domain" description="HTH arsR-type" evidence="4">
    <location>
        <begin position="1"/>
        <end position="94"/>
    </location>
</feature>
<dbReference type="NCBIfam" id="NF033788">
    <property type="entry name" value="HTH_metalloreg"/>
    <property type="match status" value="1"/>
</dbReference>
<evidence type="ECO:0000313" key="6">
    <source>
        <dbReference type="Proteomes" id="UP000230638"/>
    </source>
</evidence>
<dbReference type="SUPFAM" id="SSF46785">
    <property type="entry name" value="Winged helix' DNA-binding domain"/>
    <property type="match status" value="1"/>
</dbReference>
<dbReference type="PRINTS" id="PR00778">
    <property type="entry name" value="HTHARSR"/>
</dbReference>
<proteinExistence type="predicted"/>
<dbReference type="GO" id="GO:0003700">
    <property type="term" value="F:DNA-binding transcription factor activity"/>
    <property type="evidence" value="ECO:0007669"/>
    <property type="project" value="InterPro"/>
</dbReference>
<protein>
    <submittedName>
        <fullName evidence="5">Transcriptional regulator</fullName>
    </submittedName>
</protein>
<keyword evidence="2" id="KW-0238">DNA-binding</keyword>
<evidence type="ECO:0000256" key="2">
    <source>
        <dbReference type="ARBA" id="ARBA00023125"/>
    </source>
</evidence>
<organism evidence="5 6">
    <name type="scientific">Candidatus Lloydbacteria bacterium CG22_combo_CG10-13_8_21_14_all_47_15</name>
    <dbReference type="NCBI Taxonomy" id="1974635"/>
    <lineage>
        <taxon>Bacteria</taxon>
        <taxon>Candidatus Lloydiibacteriota</taxon>
    </lineage>
</organism>
<comment type="caution">
    <text evidence="5">The sequence shown here is derived from an EMBL/GenBank/DDBJ whole genome shotgun (WGS) entry which is preliminary data.</text>
</comment>
<evidence type="ECO:0000259" key="4">
    <source>
        <dbReference type="PROSITE" id="PS50987"/>
    </source>
</evidence>
<reference evidence="5 6" key="1">
    <citation type="submission" date="2017-09" db="EMBL/GenBank/DDBJ databases">
        <title>Depth-based differentiation of microbial function through sediment-hosted aquifers and enrichment of novel symbionts in the deep terrestrial subsurface.</title>
        <authorList>
            <person name="Probst A.J."/>
            <person name="Ladd B."/>
            <person name="Jarett J.K."/>
            <person name="Geller-Mcgrath D.E."/>
            <person name="Sieber C.M."/>
            <person name="Emerson J.B."/>
            <person name="Anantharaman K."/>
            <person name="Thomas B.C."/>
            <person name="Malmstrom R."/>
            <person name="Stieglmeier M."/>
            <person name="Klingl A."/>
            <person name="Woyke T."/>
            <person name="Ryan C.M."/>
            <person name="Banfield J.F."/>
        </authorList>
    </citation>
    <scope>NUCLEOTIDE SEQUENCE [LARGE SCALE GENOMIC DNA]</scope>
    <source>
        <strain evidence="5">CG22_combo_CG10-13_8_21_14_all_47_15</strain>
    </source>
</reference>
<dbReference type="AlphaFoldDB" id="A0A2H0CVN9"/>
<dbReference type="PROSITE" id="PS50987">
    <property type="entry name" value="HTH_ARSR_2"/>
    <property type="match status" value="1"/>
</dbReference>
<accession>A0A2H0CVN9</accession>
<keyword evidence="1" id="KW-0805">Transcription regulation</keyword>
<evidence type="ECO:0000313" key="5">
    <source>
        <dbReference type="EMBL" id="PIP73821.1"/>
    </source>
</evidence>
<dbReference type="PANTHER" id="PTHR33154">
    <property type="entry name" value="TRANSCRIPTIONAL REGULATOR, ARSR FAMILY"/>
    <property type="match status" value="1"/>
</dbReference>
<dbReference type="InterPro" id="IPR051081">
    <property type="entry name" value="HTH_MetalResp_TranReg"/>
</dbReference>
<dbReference type="EMBL" id="PCTL01000005">
    <property type="protein sequence ID" value="PIP73821.1"/>
    <property type="molecule type" value="Genomic_DNA"/>
</dbReference>
<evidence type="ECO:0000256" key="3">
    <source>
        <dbReference type="ARBA" id="ARBA00023163"/>
    </source>
</evidence>
<dbReference type="InterPro" id="IPR036390">
    <property type="entry name" value="WH_DNA-bd_sf"/>
</dbReference>
<sequence>MVDLCEDMRKFGRGIGNTSRYRIIEALFAGSQTVGEIVKKTKLSQPLVSQHLRVLKETELVEDERQGQEVYYKLNAEHTVRLLKRLSESLQSKKRRT</sequence>
<dbReference type="CDD" id="cd00090">
    <property type="entry name" value="HTH_ARSR"/>
    <property type="match status" value="1"/>
</dbReference>
<keyword evidence="3" id="KW-0804">Transcription</keyword>
<dbReference type="Pfam" id="PF01022">
    <property type="entry name" value="HTH_5"/>
    <property type="match status" value="1"/>
</dbReference>
<dbReference type="SMART" id="SM00418">
    <property type="entry name" value="HTH_ARSR"/>
    <property type="match status" value="1"/>
</dbReference>
<name>A0A2H0CVN9_9BACT</name>
<dbReference type="PANTHER" id="PTHR33154:SF33">
    <property type="entry name" value="TRANSCRIPTIONAL REPRESSOR SDPR"/>
    <property type="match status" value="1"/>
</dbReference>
<evidence type="ECO:0000256" key="1">
    <source>
        <dbReference type="ARBA" id="ARBA00023015"/>
    </source>
</evidence>
<dbReference type="GO" id="GO:0003677">
    <property type="term" value="F:DNA binding"/>
    <property type="evidence" value="ECO:0007669"/>
    <property type="project" value="UniProtKB-KW"/>
</dbReference>